<dbReference type="EMBL" id="JACHXN010000025">
    <property type="protein sequence ID" value="MBB3148970.1"/>
    <property type="molecule type" value="Genomic_DNA"/>
</dbReference>
<accession>A0A839UJB1</accession>
<evidence type="ECO:0000313" key="3">
    <source>
        <dbReference type="Proteomes" id="UP000554520"/>
    </source>
</evidence>
<keyword evidence="3" id="KW-1185">Reference proteome</keyword>
<reference evidence="2 3" key="1">
    <citation type="submission" date="2020-08" db="EMBL/GenBank/DDBJ databases">
        <title>Genomic Encyclopedia of Type Strains, Phase III (KMG-III): the genomes of soil and plant-associated and newly described type strains.</title>
        <authorList>
            <person name="Whitman W."/>
        </authorList>
    </citation>
    <scope>NUCLEOTIDE SEQUENCE [LARGE SCALE GENOMIC DNA]</scope>
    <source>
        <strain evidence="2 3">CECT 7015</strain>
    </source>
</reference>
<evidence type="ECO:0000313" key="2">
    <source>
        <dbReference type="EMBL" id="MBB3148970.1"/>
    </source>
</evidence>
<keyword evidence="2" id="KW-0378">Hydrolase</keyword>
<dbReference type="Gene3D" id="3.40.50.1820">
    <property type="entry name" value="alpha/beta hydrolase"/>
    <property type="match status" value="1"/>
</dbReference>
<name>A0A839UJB1_9HYPH</name>
<dbReference type="Proteomes" id="UP000554520">
    <property type="component" value="Unassembled WGS sequence"/>
</dbReference>
<dbReference type="PANTHER" id="PTHR11614">
    <property type="entry name" value="PHOSPHOLIPASE-RELATED"/>
    <property type="match status" value="1"/>
</dbReference>
<feature type="domain" description="Serine aminopeptidase S33" evidence="1">
    <location>
        <begin position="27"/>
        <end position="291"/>
    </location>
</feature>
<dbReference type="GO" id="GO:0016787">
    <property type="term" value="F:hydrolase activity"/>
    <property type="evidence" value="ECO:0007669"/>
    <property type="project" value="UniProtKB-KW"/>
</dbReference>
<comment type="caution">
    <text evidence="2">The sequence shown here is derived from an EMBL/GenBank/DDBJ whole genome shotgun (WGS) entry which is preliminary data.</text>
</comment>
<dbReference type="InterPro" id="IPR051044">
    <property type="entry name" value="MAG_DAG_Lipase"/>
</dbReference>
<dbReference type="InterPro" id="IPR029058">
    <property type="entry name" value="AB_hydrolase_fold"/>
</dbReference>
<proteinExistence type="predicted"/>
<evidence type="ECO:0000259" key="1">
    <source>
        <dbReference type="Pfam" id="PF12146"/>
    </source>
</evidence>
<dbReference type="RefSeq" id="WP_112531794.1">
    <property type="nucleotide sequence ID" value="NZ_JACHXN010000025.1"/>
</dbReference>
<protein>
    <submittedName>
        <fullName evidence="2">Alpha-beta hydrolase superfamily lysophospholipase</fullName>
    </submittedName>
</protein>
<gene>
    <name evidence="2" type="ORF">FHS21_005418</name>
</gene>
<dbReference type="SUPFAM" id="SSF53474">
    <property type="entry name" value="alpha/beta-Hydrolases"/>
    <property type="match status" value="1"/>
</dbReference>
<organism evidence="2 3">
    <name type="scientific">Phyllobacterium trifolii</name>
    <dbReference type="NCBI Taxonomy" id="300193"/>
    <lineage>
        <taxon>Bacteria</taxon>
        <taxon>Pseudomonadati</taxon>
        <taxon>Pseudomonadota</taxon>
        <taxon>Alphaproteobacteria</taxon>
        <taxon>Hyphomicrobiales</taxon>
        <taxon>Phyllobacteriaceae</taxon>
        <taxon>Phyllobacterium</taxon>
    </lineage>
</organism>
<dbReference type="Pfam" id="PF12146">
    <property type="entry name" value="Hydrolase_4"/>
    <property type="match status" value="1"/>
</dbReference>
<sequence length="320" mass="35238">MAFEDVETIASATGAKLAMRFSAAEGHAHAIVQISHGVSEHSLRYARFARFLNGQGFHVYAHDHRGHGLTKATGAPAGRFAQSDGVMHVLDDVDAINSLARQRHPHLPMILFGHSLGGLIAMNYVLKHPGRVDAAAIWNANFSAGLLGQVAQGVLRAERMFLGSDVPSMLLPKFTFQQWGRSIANARTASDWLSRDPDEVDAYLADPLSGWNPTVSMWRDIFDLIFTGADNSLLANVPRDLPFNLVGGAEDPATEKGKAVRHLDRRMKQLGFSNVTTKIYEGTRHEGLNEINREVIMRDFADWATRTETIDTSGECLKHD</sequence>
<dbReference type="AlphaFoldDB" id="A0A839UJB1"/>
<dbReference type="InterPro" id="IPR022742">
    <property type="entry name" value="Hydrolase_4"/>
</dbReference>